<dbReference type="InterPro" id="IPR001789">
    <property type="entry name" value="Sig_transdc_resp-reg_receiver"/>
</dbReference>
<dbReference type="PROSITE" id="PS50110">
    <property type="entry name" value="RESPONSE_REGULATORY"/>
    <property type="match status" value="1"/>
</dbReference>
<dbReference type="SMART" id="SM00448">
    <property type="entry name" value="REC"/>
    <property type="match status" value="1"/>
</dbReference>
<dbReference type="PANTHER" id="PTHR48111:SF40">
    <property type="entry name" value="PHOSPHATE REGULON TRANSCRIPTIONAL REGULATORY PROTEIN PHOB"/>
    <property type="match status" value="1"/>
</dbReference>
<comment type="subcellular location">
    <subcellularLocation>
        <location evidence="1">Cytoplasm</location>
    </subcellularLocation>
</comment>
<dbReference type="GO" id="GO:0032993">
    <property type="term" value="C:protein-DNA complex"/>
    <property type="evidence" value="ECO:0007669"/>
    <property type="project" value="TreeGrafter"/>
</dbReference>
<keyword evidence="5 8" id="KW-0238">DNA-binding</keyword>
<evidence type="ECO:0000256" key="6">
    <source>
        <dbReference type="ARBA" id="ARBA00023163"/>
    </source>
</evidence>
<feature type="domain" description="OmpR/PhoB-type" evidence="11">
    <location>
        <begin position="160"/>
        <end position="259"/>
    </location>
</feature>
<dbReference type="AlphaFoldDB" id="A0A2T5GAJ6"/>
<keyword evidence="4" id="KW-0805">Transcription regulation</keyword>
<evidence type="ECO:0000313" key="13">
    <source>
        <dbReference type="Proteomes" id="UP000244016"/>
    </source>
</evidence>
<evidence type="ECO:0000256" key="9">
    <source>
        <dbReference type="SAM" id="MobiDB-lite"/>
    </source>
</evidence>
<dbReference type="SMART" id="SM00862">
    <property type="entry name" value="Trans_reg_C"/>
    <property type="match status" value="1"/>
</dbReference>
<dbReference type="Pfam" id="PF00486">
    <property type="entry name" value="Trans_reg_C"/>
    <property type="match status" value="1"/>
</dbReference>
<dbReference type="CDD" id="cd00383">
    <property type="entry name" value="trans_reg_C"/>
    <property type="match status" value="1"/>
</dbReference>
<protein>
    <submittedName>
        <fullName evidence="12">Alkaline phosphatase synthesis transcriptional regulatory protein PhoP</fullName>
    </submittedName>
</protein>
<dbReference type="EMBL" id="PEBW01000001">
    <property type="protein sequence ID" value="PTQ53168.1"/>
    <property type="molecule type" value="Genomic_DNA"/>
</dbReference>
<dbReference type="FunFam" id="3.40.50.2300:FF:000001">
    <property type="entry name" value="DNA-binding response regulator PhoB"/>
    <property type="match status" value="1"/>
</dbReference>
<accession>A0A2T5GAJ6</accession>
<feature type="DNA-binding region" description="OmpR/PhoB-type" evidence="8">
    <location>
        <begin position="160"/>
        <end position="259"/>
    </location>
</feature>
<reference evidence="12 13" key="1">
    <citation type="submission" date="2017-08" db="EMBL/GenBank/DDBJ databases">
        <title>Burning lignite coal seam in the remote Altai Mountains harbors a hydrogen-driven thermophilic microbial community.</title>
        <authorList>
            <person name="Kadnikov V.V."/>
            <person name="Mardanov A.V."/>
            <person name="Ivasenko D."/>
            <person name="Beletsky A.V."/>
            <person name="Karnachuk O.V."/>
            <person name="Ravin N.V."/>
        </authorList>
    </citation>
    <scope>NUCLEOTIDE SEQUENCE [LARGE SCALE GENOMIC DNA]</scope>
    <source>
        <strain evidence="12">AL31</strain>
    </source>
</reference>
<evidence type="ECO:0000256" key="1">
    <source>
        <dbReference type="ARBA" id="ARBA00004496"/>
    </source>
</evidence>
<organism evidence="12 13">
    <name type="scientific">Brockia lithotrophica</name>
    <dbReference type="NCBI Taxonomy" id="933949"/>
    <lineage>
        <taxon>Bacteria</taxon>
        <taxon>Bacillati</taxon>
        <taxon>Bacillota</taxon>
        <taxon>Bacilli</taxon>
        <taxon>Bacillales</taxon>
        <taxon>Bacillales Family X. Incertae Sedis</taxon>
        <taxon>Brockia</taxon>
    </lineage>
</organism>
<dbReference type="Proteomes" id="UP000244016">
    <property type="component" value="Unassembled WGS sequence"/>
</dbReference>
<dbReference type="PANTHER" id="PTHR48111">
    <property type="entry name" value="REGULATOR OF RPOS"/>
    <property type="match status" value="1"/>
</dbReference>
<dbReference type="SUPFAM" id="SSF52172">
    <property type="entry name" value="CheY-like"/>
    <property type="match status" value="1"/>
</dbReference>
<comment type="caution">
    <text evidence="12">The sequence shown here is derived from an EMBL/GenBank/DDBJ whole genome shotgun (WGS) entry which is preliminary data.</text>
</comment>
<feature type="region of interest" description="Disordered" evidence="9">
    <location>
        <begin position="1"/>
        <end position="27"/>
    </location>
</feature>
<dbReference type="Pfam" id="PF00072">
    <property type="entry name" value="Response_reg"/>
    <property type="match status" value="1"/>
</dbReference>
<evidence type="ECO:0000259" key="10">
    <source>
        <dbReference type="PROSITE" id="PS50110"/>
    </source>
</evidence>
<keyword evidence="3" id="KW-0902">Two-component regulatory system</keyword>
<keyword evidence="2 7" id="KW-0597">Phosphoprotein</keyword>
<evidence type="ECO:0000256" key="5">
    <source>
        <dbReference type="ARBA" id="ARBA00023125"/>
    </source>
</evidence>
<sequence length="272" mass="31320">METRRISSEREVSKGIPKDPGSERKGRGRTVRKILVVDDEPSIVTLLKFNLEREGYRVLTGGEGREAIKIVERERPDLLLLDVMLPGFDGFEVLRRIRARDARLPVLLLTAKGEELDRVLGLELGADDYITKPFSVREVLARIKAVFRRAEREEMRDAGRERYDFGDLVVDLERYEVTRFGKPVDLTPKEYELLAYLVRNRGRALTREQLVTEIWNFEYVGDSRIVDVHVSHLREKIEDNPRNPKYIHTVRGIGYKFEAPSAAEERAGADGE</sequence>
<dbReference type="GO" id="GO:0000976">
    <property type="term" value="F:transcription cis-regulatory region binding"/>
    <property type="evidence" value="ECO:0007669"/>
    <property type="project" value="TreeGrafter"/>
</dbReference>
<feature type="modified residue" description="4-aspartylphosphate" evidence="7">
    <location>
        <position position="82"/>
    </location>
</feature>
<dbReference type="InterPro" id="IPR039420">
    <property type="entry name" value="WalR-like"/>
</dbReference>
<evidence type="ECO:0000259" key="11">
    <source>
        <dbReference type="PROSITE" id="PS51755"/>
    </source>
</evidence>
<evidence type="ECO:0000256" key="4">
    <source>
        <dbReference type="ARBA" id="ARBA00023015"/>
    </source>
</evidence>
<dbReference type="GO" id="GO:0000156">
    <property type="term" value="F:phosphorelay response regulator activity"/>
    <property type="evidence" value="ECO:0007669"/>
    <property type="project" value="TreeGrafter"/>
</dbReference>
<evidence type="ECO:0000313" key="12">
    <source>
        <dbReference type="EMBL" id="PTQ53168.1"/>
    </source>
</evidence>
<keyword evidence="6" id="KW-0804">Transcription</keyword>
<evidence type="ECO:0000256" key="2">
    <source>
        <dbReference type="ARBA" id="ARBA00022553"/>
    </source>
</evidence>
<dbReference type="Gene3D" id="3.40.50.2300">
    <property type="match status" value="1"/>
</dbReference>
<dbReference type="InterPro" id="IPR011006">
    <property type="entry name" value="CheY-like_superfamily"/>
</dbReference>
<dbReference type="Gene3D" id="1.10.10.10">
    <property type="entry name" value="Winged helix-like DNA-binding domain superfamily/Winged helix DNA-binding domain"/>
    <property type="match status" value="1"/>
</dbReference>
<gene>
    <name evidence="12" type="ORF">BLITH_0248</name>
</gene>
<dbReference type="InterPro" id="IPR036388">
    <property type="entry name" value="WH-like_DNA-bd_sf"/>
</dbReference>
<feature type="compositionally biased region" description="Basic and acidic residues" evidence="9">
    <location>
        <begin position="1"/>
        <end position="25"/>
    </location>
</feature>
<name>A0A2T5GAJ6_9BACL</name>
<feature type="domain" description="Response regulatory" evidence="10">
    <location>
        <begin position="33"/>
        <end position="147"/>
    </location>
</feature>
<dbReference type="GO" id="GO:0006355">
    <property type="term" value="P:regulation of DNA-templated transcription"/>
    <property type="evidence" value="ECO:0007669"/>
    <property type="project" value="InterPro"/>
</dbReference>
<dbReference type="PROSITE" id="PS51755">
    <property type="entry name" value="OMPR_PHOB"/>
    <property type="match status" value="1"/>
</dbReference>
<dbReference type="InterPro" id="IPR001867">
    <property type="entry name" value="OmpR/PhoB-type_DNA-bd"/>
</dbReference>
<proteinExistence type="predicted"/>
<evidence type="ECO:0000256" key="3">
    <source>
        <dbReference type="ARBA" id="ARBA00023012"/>
    </source>
</evidence>
<dbReference type="FunFam" id="1.10.10.10:FF:000018">
    <property type="entry name" value="DNA-binding response regulator ResD"/>
    <property type="match status" value="1"/>
</dbReference>
<evidence type="ECO:0000256" key="7">
    <source>
        <dbReference type="PROSITE-ProRule" id="PRU00169"/>
    </source>
</evidence>
<evidence type="ECO:0000256" key="8">
    <source>
        <dbReference type="PROSITE-ProRule" id="PRU01091"/>
    </source>
</evidence>
<dbReference type="Gene3D" id="6.10.250.690">
    <property type="match status" value="1"/>
</dbReference>
<dbReference type="GO" id="GO:0005829">
    <property type="term" value="C:cytosol"/>
    <property type="evidence" value="ECO:0007669"/>
    <property type="project" value="TreeGrafter"/>
</dbReference>